<gene>
    <name evidence="2" type="ORF">O181_100018</name>
</gene>
<sequence length="94" mass="10565">MLEGELAPVHPHTHAHPHPPMHMQEHPHTAMHTQAHLHMPMHTHAHPHPHTRRRAADSTSVICKTTILLRRSPFMDDLVKSNPPPTSRLAAGPL</sequence>
<reference evidence="2" key="1">
    <citation type="submission" date="2021-03" db="EMBL/GenBank/DDBJ databases">
        <title>Draft genome sequence of rust myrtle Austropuccinia psidii MF-1, a brazilian biotype.</title>
        <authorList>
            <person name="Quecine M.C."/>
            <person name="Pachon D.M.R."/>
            <person name="Bonatelli M.L."/>
            <person name="Correr F.H."/>
            <person name="Franceschini L.M."/>
            <person name="Leite T.F."/>
            <person name="Margarido G.R.A."/>
            <person name="Almeida C.A."/>
            <person name="Ferrarezi J.A."/>
            <person name="Labate C.A."/>
        </authorList>
    </citation>
    <scope>NUCLEOTIDE SEQUENCE</scope>
    <source>
        <strain evidence="2">MF-1</strain>
    </source>
</reference>
<comment type="caution">
    <text evidence="2">The sequence shown here is derived from an EMBL/GenBank/DDBJ whole genome shotgun (WGS) entry which is preliminary data.</text>
</comment>
<name>A0A9Q3JBZ2_9BASI</name>
<evidence type="ECO:0000313" key="2">
    <source>
        <dbReference type="EMBL" id="MBW0560303.1"/>
    </source>
</evidence>
<organism evidence="2 3">
    <name type="scientific">Austropuccinia psidii MF-1</name>
    <dbReference type="NCBI Taxonomy" id="1389203"/>
    <lineage>
        <taxon>Eukaryota</taxon>
        <taxon>Fungi</taxon>
        <taxon>Dikarya</taxon>
        <taxon>Basidiomycota</taxon>
        <taxon>Pucciniomycotina</taxon>
        <taxon>Pucciniomycetes</taxon>
        <taxon>Pucciniales</taxon>
        <taxon>Sphaerophragmiaceae</taxon>
        <taxon>Austropuccinia</taxon>
    </lineage>
</organism>
<dbReference type="Proteomes" id="UP000765509">
    <property type="component" value="Unassembled WGS sequence"/>
</dbReference>
<dbReference type="AlphaFoldDB" id="A0A9Q3JBZ2"/>
<evidence type="ECO:0000256" key="1">
    <source>
        <dbReference type="SAM" id="MobiDB-lite"/>
    </source>
</evidence>
<accession>A0A9Q3JBZ2</accession>
<feature type="region of interest" description="Disordered" evidence="1">
    <location>
        <begin position="1"/>
        <end position="35"/>
    </location>
</feature>
<evidence type="ECO:0000313" key="3">
    <source>
        <dbReference type="Proteomes" id="UP000765509"/>
    </source>
</evidence>
<keyword evidence="3" id="KW-1185">Reference proteome</keyword>
<dbReference type="EMBL" id="AVOT02069369">
    <property type="protein sequence ID" value="MBW0560303.1"/>
    <property type="molecule type" value="Genomic_DNA"/>
</dbReference>
<protein>
    <submittedName>
        <fullName evidence="2">Uncharacterized protein</fullName>
    </submittedName>
</protein>
<proteinExistence type="predicted"/>